<proteinExistence type="predicted"/>
<name>A0ABS7PQC9_9SPHN</name>
<evidence type="ECO:0000313" key="2">
    <source>
        <dbReference type="Proteomes" id="UP000706039"/>
    </source>
</evidence>
<sequence length="68" mass="7760">MIGVSQVRETREHLIARARRSMQMAEAETLPNRARVHIAAAETWLRLAERKVKRERFAAVECEDVASG</sequence>
<dbReference type="EMBL" id="JAINVV010000006">
    <property type="protein sequence ID" value="MBY8823396.1"/>
    <property type="molecule type" value="Genomic_DNA"/>
</dbReference>
<accession>A0ABS7PQC9</accession>
<protein>
    <submittedName>
        <fullName evidence="1">Uncharacterized protein</fullName>
    </submittedName>
</protein>
<organism evidence="1 2">
    <name type="scientific">Sphingomonas colocasiae</name>
    <dbReference type="NCBI Taxonomy" id="1848973"/>
    <lineage>
        <taxon>Bacteria</taxon>
        <taxon>Pseudomonadati</taxon>
        <taxon>Pseudomonadota</taxon>
        <taxon>Alphaproteobacteria</taxon>
        <taxon>Sphingomonadales</taxon>
        <taxon>Sphingomonadaceae</taxon>
        <taxon>Sphingomonas</taxon>
    </lineage>
</organism>
<gene>
    <name evidence="1" type="ORF">K7G82_13920</name>
</gene>
<dbReference type="RefSeq" id="WP_222990508.1">
    <property type="nucleotide sequence ID" value="NZ_JAINVV010000006.1"/>
</dbReference>
<reference evidence="1 2" key="1">
    <citation type="submission" date="2021-08" db="EMBL/GenBank/DDBJ databases">
        <authorList>
            <person name="Tuo L."/>
        </authorList>
    </citation>
    <scope>NUCLEOTIDE SEQUENCE [LARGE SCALE GENOMIC DNA]</scope>
    <source>
        <strain evidence="1 2">JCM 31229</strain>
    </source>
</reference>
<keyword evidence="2" id="KW-1185">Reference proteome</keyword>
<evidence type="ECO:0000313" key="1">
    <source>
        <dbReference type="EMBL" id="MBY8823396.1"/>
    </source>
</evidence>
<comment type="caution">
    <text evidence="1">The sequence shown here is derived from an EMBL/GenBank/DDBJ whole genome shotgun (WGS) entry which is preliminary data.</text>
</comment>
<dbReference type="Proteomes" id="UP000706039">
    <property type="component" value="Unassembled WGS sequence"/>
</dbReference>